<feature type="chain" id="PRO_5012962971" evidence="5">
    <location>
        <begin position="19"/>
        <end position="132"/>
    </location>
</feature>
<evidence type="ECO:0000256" key="4">
    <source>
        <dbReference type="PROSITE-ProRule" id="PRU00433"/>
    </source>
</evidence>
<dbReference type="GO" id="GO:0009055">
    <property type="term" value="F:electron transfer activity"/>
    <property type="evidence" value="ECO:0007669"/>
    <property type="project" value="InterPro"/>
</dbReference>
<evidence type="ECO:0000256" key="3">
    <source>
        <dbReference type="ARBA" id="ARBA00023004"/>
    </source>
</evidence>
<gene>
    <name evidence="7" type="ORF">ATO3_23045</name>
</gene>
<sequence>MRLSLLVPLMLLAAPLGAQDAAEGALIYAQSCATCHGAEARGNGPMAPVLVLQPSDLTTLTARNGGAFPLLRVVERIDGQDPLMSHGSPMPVWGPFFLGGDVVPVETLSGEAVQTSRPIADVVAYLMEVQEG</sequence>
<reference evidence="7 8" key="1">
    <citation type="submission" date="2013-04" db="EMBL/GenBank/DDBJ databases">
        <title>Oceanicola sp. 22II1-22F33 Genome Sequencing.</title>
        <authorList>
            <person name="Lai Q."/>
            <person name="Li G."/>
            <person name="Shao Z."/>
        </authorList>
    </citation>
    <scope>NUCLEOTIDE SEQUENCE [LARGE SCALE GENOMIC DNA]</scope>
    <source>
        <strain evidence="7 8">22II1-22F33</strain>
    </source>
</reference>
<dbReference type="PROSITE" id="PS51007">
    <property type="entry name" value="CYTC"/>
    <property type="match status" value="1"/>
</dbReference>
<keyword evidence="5" id="KW-0732">Signal</keyword>
<feature type="domain" description="Cytochrome c" evidence="6">
    <location>
        <begin position="19"/>
        <end position="130"/>
    </location>
</feature>
<feature type="signal peptide" evidence="5">
    <location>
        <begin position="1"/>
        <end position="18"/>
    </location>
</feature>
<dbReference type="OrthoDB" id="335174at2"/>
<dbReference type="Pfam" id="PF13442">
    <property type="entry name" value="Cytochrome_CBB3"/>
    <property type="match status" value="1"/>
</dbReference>
<dbReference type="SUPFAM" id="SSF46626">
    <property type="entry name" value="Cytochrome c"/>
    <property type="match status" value="1"/>
</dbReference>
<dbReference type="EMBL" id="AQQR01000018">
    <property type="protein sequence ID" value="OWU68994.1"/>
    <property type="molecule type" value="Genomic_DNA"/>
</dbReference>
<organism evidence="7 8">
    <name type="scientific">Marinibacterium profundimaris</name>
    <dbReference type="NCBI Taxonomy" id="1679460"/>
    <lineage>
        <taxon>Bacteria</taxon>
        <taxon>Pseudomonadati</taxon>
        <taxon>Pseudomonadota</taxon>
        <taxon>Alphaproteobacteria</taxon>
        <taxon>Rhodobacterales</taxon>
        <taxon>Paracoccaceae</taxon>
        <taxon>Marinibacterium</taxon>
    </lineage>
</organism>
<dbReference type="Gene3D" id="1.10.760.10">
    <property type="entry name" value="Cytochrome c-like domain"/>
    <property type="match status" value="1"/>
</dbReference>
<accession>A0A225NCI4</accession>
<evidence type="ECO:0000256" key="1">
    <source>
        <dbReference type="ARBA" id="ARBA00022617"/>
    </source>
</evidence>
<keyword evidence="3 4" id="KW-0408">Iron</keyword>
<dbReference type="GO" id="GO:0020037">
    <property type="term" value="F:heme binding"/>
    <property type="evidence" value="ECO:0007669"/>
    <property type="project" value="InterPro"/>
</dbReference>
<dbReference type="Proteomes" id="UP000215377">
    <property type="component" value="Unassembled WGS sequence"/>
</dbReference>
<evidence type="ECO:0000313" key="8">
    <source>
        <dbReference type="Proteomes" id="UP000215377"/>
    </source>
</evidence>
<dbReference type="InterPro" id="IPR036909">
    <property type="entry name" value="Cyt_c-like_dom_sf"/>
</dbReference>
<evidence type="ECO:0000256" key="5">
    <source>
        <dbReference type="SAM" id="SignalP"/>
    </source>
</evidence>
<protein>
    <submittedName>
        <fullName evidence="7">Cytochrome C</fullName>
    </submittedName>
</protein>
<keyword evidence="2 4" id="KW-0479">Metal-binding</keyword>
<evidence type="ECO:0000313" key="7">
    <source>
        <dbReference type="EMBL" id="OWU68994.1"/>
    </source>
</evidence>
<keyword evidence="8" id="KW-1185">Reference proteome</keyword>
<evidence type="ECO:0000259" key="6">
    <source>
        <dbReference type="PROSITE" id="PS51007"/>
    </source>
</evidence>
<dbReference type="AlphaFoldDB" id="A0A225NCI4"/>
<dbReference type="GO" id="GO:0046872">
    <property type="term" value="F:metal ion binding"/>
    <property type="evidence" value="ECO:0007669"/>
    <property type="project" value="UniProtKB-KW"/>
</dbReference>
<name>A0A225NCI4_9RHOB</name>
<keyword evidence="1 4" id="KW-0349">Heme</keyword>
<dbReference type="InterPro" id="IPR009056">
    <property type="entry name" value="Cyt_c-like_dom"/>
</dbReference>
<evidence type="ECO:0000256" key="2">
    <source>
        <dbReference type="ARBA" id="ARBA00022723"/>
    </source>
</evidence>
<proteinExistence type="predicted"/>
<comment type="caution">
    <text evidence="7">The sequence shown here is derived from an EMBL/GenBank/DDBJ whole genome shotgun (WGS) entry which is preliminary data.</text>
</comment>
<dbReference type="RefSeq" id="WP_088652267.1">
    <property type="nucleotide sequence ID" value="NZ_AQQR01000018.1"/>
</dbReference>